<organism evidence="1 2">
    <name type="scientific">Candidatus Pantoea varia</name>
    <dbReference type="NCBI Taxonomy" id="1881036"/>
    <lineage>
        <taxon>Bacteria</taxon>
        <taxon>Pseudomonadati</taxon>
        <taxon>Pseudomonadota</taxon>
        <taxon>Gammaproteobacteria</taxon>
        <taxon>Enterobacterales</taxon>
        <taxon>Erwiniaceae</taxon>
        <taxon>Pantoea</taxon>
    </lineage>
</organism>
<accession>A0A1I4YNH8</accession>
<protein>
    <submittedName>
        <fullName evidence="1">Uncharacterized protein</fullName>
    </submittedName>
</protein>
<proteinExistence type="predicted"/>
<keyword evidence="2" id="KW-1185">Reference proteome</keyword>
<sequence>MIIIIIHIQGDAMTLSVSAWLQHKIDEYQFSMRDITVDFYMAQAKLDRADCTIHQLRQFNDTCQDMAEVCQMNGDDQSYLHAMGKLHHRLVQEMGNNDRDRLFRLQAYQLARLSLTRLCHQLAMVGEWNKATVLQSDFVRHAGWIF</sequence>
<gene>
    <name evidence="1" type="ORF">SAMN05428971_1285</name>
</gene>
<dbReference type="AlphaFoldDB" id="A0A1I4YNH8"/>
<reference evidence="2" key="1">
    <citation type="submission" date="2016-10" db="EMBL/GenBank/DDBJ databases">
        <authorList>
            <person name="Varghese N."/>
            <person name="Submissions S."/>
        </authorList>
    </citation>
    <scope>NUCLEOTIDE SEQUENCE [LARGE SCALE GENOMIC DNA]</scope>
    <source>
        <strain evidence="2">OV426</strain>
    </source>
</reference>
<evidence type="ECO:0000313" key="2">
    <source>
        <dbReference type="Proteomes" id="UP000198968"/>
    </source>
</evidence>
<evidence type="ECO:0000313" key="1">
    <source>
        <dbReference type="EMBL" id="SFN39574.1"/>
    </source>
</evidence>
<dbReference type="EMBL" id="FOVG01000001">
    <property type="protein sequence ID" value="SFN39574.1"/>
    <property type="molecule type" value="Genomic_DNA"/>
</dbReference>
<name>A0A1I4YNH8_9GAMM</name>
<dbReference type="Proteomes" id="UP000198968">
    <property type="component" value="Unassembled WGS sequence"/>
</dbReference>